<reference evidence="1" key="1">
    <citation type="submission" date="2014-07" db="EMBL/GenBank/DDBJ databases">
        <title>Identification of a novel salt tolerance gene in wild soybean by whole-genome sequencing.</title>
        <authorList>
            <person name="Lam H.-M."/>
            <person name="Qi X."/>
            <person name="Li M.-W."/>
            <person name="Liu X."/>
            <person name="Xie M."/>
            <person name="Ni M."/>
            <person name="Xu X."/>
        </authorList>
    </citation>
    <scope>NUCLEOTIDE SEQUENCE [LARGE SCALE GENOMIC DNA]</scope>
    <source>
        <tissue evidence="1">Root</tissue>
    </source>
</reference>
<gene>
    <name evidence="1" type="ORF">glysoja_036954</name>
</gene>
<proteinExistence type="predicted"/>
<dbReference type="AlphaFoldDB" id="A0A0B2Q2W4"/>
<sequence length="117" mass="14607">PLKSIWWMDLKLVCGGDNEVWFNNMVEWRFGNGMLTRVWEDAWLSEGSLKNTFPRVFLNSKQKRDVVRNMERWDQGCWAWEFQWRRQWFEWEKELVEGFYSVLEWVTLRYQEDDTWI</sequence>
<feature type="non-terminal residue" evidence="1">
    <location>
        <position position="1"/>
    </location>
</feature>
<dbReference type="EMBL" id="KN660735">
    <property type="protein sequence ID" value="KHN15660.1"/>
    <property type="molecule type" value="Genomic_DNA"/>
</dbReference>
<dbReference type="Proteomes" id="UP000053555">
    <property type="component" value="Unassembled WGS sequence"/>
</dbReference>
<protein>
    <submittedName>
        <fullName evidence="1">Uncharacterized protein</fullName>
    </submittedName>
</protein>
<organism evidence="1">
    <name type="scientific">Glycine soja</name>
    <name type="common">Wild soybean</name>
    <dbReference type="NCBI Taxonomy" id="3848"/>
    <lineage>
        <taxon>Eukaryota</taxon>
        <taxon>Viridiplantae</taxon>
        <taxon>Streptophyta</taxon>
        <taxon>Embryophyta</taxon>
        <taxon>Tracheophyta</taxon>
        <taxon>Spermatophyta</taxon>
        <taxon>Magnoliopsida</taxon>
        <taxon>eudicotyledons</taxon>
        <taxon>Gunneridae</taxon>
        <taxon>Pentapetalae</taxon>
        <taxon>rosids</taxon>
        <taxon>fabids</taxon>
        <taxon>Fabales</taxon>
        <taxon>Fabaceae</taxon>
        <taxon>Papilionoideae</taxon>
        <taxon>50 kb inversion clade</taxon>
        <taxon>NPAAA clade</taxon>
        <taxon>indigoferoid/millettioid clade</taxon>
        <taxon>Phaseoleae</taxon>
        <taxon>Glycine</taxon>
        <taxon>Glycine subgen. Soja</taxon>
    </lineage>
</organism>
<feature type="non-terminal residue" evidence="1">
    <location>
        <position position="117"/>
    </location>
</feature>
<name>A0A0B2Q2W4_GLYSO</name>
<evidence type="ECO:0000313" key="1">
    <source>
        <dbReference type="EMBL" id="KHN15660.1"/>
    </source>
</evidence>
<accession>A0A0B2Q2W4</accession>